<sequence length="87" mass="10158">MLDPRKKYKEEVFRFVRFAFNVDRMGKVMNIHFLHCKTTINLWHVFFCILGIKLAMPSATLMMLSSWKSFGQMGGDENSLRIIPACI</sequence>
<dbReference type="EMBL" id="CP133615">
    <property type="protein sequence ID" value="WMV26607.1"/>
    <property type="molecule type" value="Genomic_DNA"/>
</dbReference>
<feature type="transmembrane region" description="Helical" evidence="1">
    <location>
        <begin position="42"/>
        <end position="64"/>
    </location>
</feature>
<keyword evidence="1" id="KW-0472">Membrane</keyword>
<gene>
    <name evidence="2" type="ORF">MTR67_019992</name>
</gene>
<evidence type="ECO:0000313" key="2">
    <source>
        <dbReference type="EMBL" id="WMV26607.1"/>
    </source>
</evidence>
<protein>
    <submittedName>
        <fullName evidence="2">Uncharacterized protein</fullName>
    </submittedName>
</protein>
<evidence type="ECO:0000313" key="3">
    <source>
        <dbReference type="Proteomes" id="UP001234989"/>
    </source>
</evidence>
<accession>A0AAF0QMH3</accession>
<evidence type="ECO:0000256" key="1">
    <source>
        <dbReference type="SAM" id="Phobius"/>
    </source>
</evidence>
<keyword evidence="1" id="KW-0812">Transmembrane</keyword>
<dbReference type="Proteomes" id="UP001234989">
    <property type="component" value="Chromosome 4"/>
</dbReference>
<proteinExistence type="predicted"/>
<keyword evidence="1" id="KW-1133">Transmembrane helix</keyword>
<dbReference type="AlphaFoldDB" id="A0AAF0QMH3"/>
<keyword evidence="3" id="KW-1185">Reference proteome</keyword>
<reference evidence="2" key="1">
    <citation type="submission" date="2023-08" db="EMBL/GenBank/DDBJ databases">
        <title>A de novo genome assembly of Solanum verrucosum Schlechtendal, a Mexican diploid species geographically isolated from the other diploid A-genome species in potato relatives.</title>
        <authorList>
            <person name="Hosaka K."/>
        </authorList>
    </citation>
    <scope>NUCLEOTIDE SEQUENCE</scope>
    <source>
        <tissue evidence="2">Young leaves</tissue>
    </source>
</reference>
<organism evidence="2 3">
    <name type="scientific">Solanum verrucosum</name>
    <dbReference type="NCBI Taxonomy" id="315347"/>
    <lineage>
        <taxon>Eukaryota</taxon>
        <taxon>Viridiplantae</taxon>
        <taxon>Streptophyta</taxon>
        <taxon>Embryophyta</taxon>
        <taxon>Tracheophyta</taxon>
        <taxon>Spermatophyta</taxon>
        <taxon>Magnoliopsida</taxon>
        <taxon>eudicotyledons</taxon>
        <taxon>Gunneridae</taxon>
        <taxon>Pentapetalae</taxon>
        <taxon>asterids</taxon>
        <taxon>lamiids</taxon>
        <taxon>Solanales</taxon>
        <taxon>Solanaceae</taxon>
        <taxon>Solanoideae</taxon>
        <taxon>Solaneae</taxon>
        <taxon>Solanum</taxon>
    </lineage>
</organism>
<name>A0AAF0QMH3_SOLVR</name>